<dbReference type="Proteomes" id="UP000054282">
    <property type="component" value="Unassembled WGS sequence"/>
</dbReference>
<dbReference type="InterPro" id="IPR012340">
    <property type="entry name" value="NA-bd_OB-fold"/>
</dbReference>
<dbReference type="KEGG" id="pfd:PFDG_04696"/>
<gene>
    <name evidence="1" type="ORF">PFDG_04696</name>
</gene>
<protein>
    <submittedName>
        <fullName evidence="1">Uncharacterized protein</fullName>
    </submittedName>
</protein>
<name>A0A0L7M5R0_PLAF4</name>
<evidence type="ECO:0000313" key="2">
    <source>
        <dbReference type="Proteomes" id="UP000054282"/>
    </source>
</evidence>
<evidence type="ECO:0000313" key="1">
    <source>
        <dbReference type="EMBL" id="KOB88202.1"/>
    </source>
</evidence>
<dbReference type="AlphaFoldDB" id="A0A0L7M5R0"/>
<sequence length="45" mass="5385">MYVVRYKKTFGETKKKWALDEKREAKVGDVGRIQPRGYRNGPWKN</sequence>
<proteinExistence type="predicted"/>
<dbReference type="EMBL" id="DS016970">
    <property type="protein sequence ID" value="KOB88202.1"/>
    <property type="molecule type" value="Genomic_DNA"/>
</dbReference>
<reference evidence="2" key="2">
    <citation type="submission" date="2006-09" db="EMBL/GenBank/DDBJ databases">
        <title>The genome sequence of Plasmodium falciparum Dd2.</title>
        <authorList>
            <consortium name="The Broad Institute Genome Sequencing Platform"/>
            <person name="Birren B."/>
            <person name="Lander E."/>
            <person name="Galagan J."/>
            <person name="Nusbaum C."/>
            <person name="Devon K."/>
            <person name="Henn M."/>
            <person name="Jaffe D."/>
            <person name="Butler J."/>
            <person name="Alvarez P."/>
            <person name="Gnerre S."/>
            <person name="Grabherr M."/>
            <person name="Kleber M."/>
            <person name="Mauceli E."/>
            <person name="Brockman W."/>
            <person name="MacCallum I.A."/>
            <person name="Rounsley S."/>
            <person name="Young S."/>
            <person name="LaButti K."/>
            <person name="Pushparaj V."/>
            <person name="DeCaprio D."/>
            <person name="Crawford M."/>
            <person name="Koehrsen M."/>
            <person name="Engels R."/>
            <person name="Montgomery P."/>
            <person name="Pearson M."/>
            <person name="Howarth C."/>
            <person name="Larson L."/>
            <person name="Luoma S."/>
            <person name="White J."/>
            <person name="Kodira C."/>
            <person name="Zeng Q."/>
            <person name="O'Leary S."/>
            <person name="Yandava C."/>
            <person name="Alvarado L."/>
            <person name="Wirth D."/>
            <person name="Volkman S."/>
            <person name="Hartl D."/>
        </authorList>
    </citation>
    <scope>NUCLEOTIDE SEQUENCE [LARGE SCALE GENOMIC DNA]</scope>
</reference>
<accession>A0A0L7M5R0</accession>
<dbReference type="OrthoDB" id="274752at2759"/>
<organism evidence="1 2">
    <name type="scientific">Plasmodium falciparum (isolate Dd2)</name>
    <dbReference type="NCBI Taxonomy" id="57267"/>
    <lineage>
        <taxon>Eukaryota</taxon>
        <taxon>Sar</taxon>
        <taxon>Alveolata</taxon>
        <taxon>Apicomplexa</taxon>
        <taxon>Aconoidasida</taxon>
        <taxon>Haemosporida</taxon>
        <taxon>Plasmodiidae</taxon>
        <taxon>Plasmodium</taxon>
        <taxon>Plasmodium (Laverania)</taxon>
    </lineage>
</organism>
<reference evidence="2" key="1">
    <citation type="submission" date="2006-09" db="EMBL/GenBank/DDBJ databases">
        <title>Annotation of Plasmodium falciparum Dd2.</title>
        <authorList>
            <consortium name="The Broad Institute Genome Sequencing Platform"/>
            <person name="Volkman S.K."/>
            <person name="Neafsey D.E."/>
            <person name="Dash A.P."/>
            <person name="Chitnis C.E."/>
            <person name="Hartl D.L."/>
            <person name="Young S.K."/>
            <person name="Zeng Q."/>
            <person name="Koehrsen M."/>
            <person name="Alvarado L."/>
            <person name="Berlin A."/>
            <person name="Borenstein D."/>
            <person name="Chapman S.B."/>
            <person name="Chen Z."/>
            <person name="Engels R."/>
            <person name="Freedman E."/>
            <person name="Gellesch M."/>
            <person name="Goldberg J."/>
            <person name="Griggs A."/>
            <person name="Gujja S."/>
            <person name="Heilman E.R."/>
            <person name="Heiman D.I."/>
            <person name="Howarth C."/>
            <person name="Jen D."/>
            <person name="Larson L."/>
            <person name="Mehta T."/>
            <person name="Neiman D."/>
            <person name="Park D."/>
            <person name="Pearson M."/>
            <person name="Roberts A."/>
            <person name="Saif S."/>
            <person name="Shea T."/>
            <person name="Shenoy N."/>
            <person name="Sisk P."/>
            <person name="Stolte C."/>
            <person name="Sykes S."/>
            <person name="Walk T."/>
            <person name="White J."/>
            <person name="Yandava C."/>
            <person name="Haas B."/>
            <person name="Henn M.R."/>
            <person name="Nusbaum C."/>
            <person name="Birren B."/>
        </authorList>
    </citation>
    <scope>NUCLEOTIDE SEQUENCE [LARGE SCALE GENOMIC DNA]</scope>
</reference>
<dbReference type="Gene3D" id="2.40.50.140">
    <property type="entry name" value="Nucleic acid-binding proteins"/>
    <property type="match status" value="1"/>
</dbReference>